<feature type="compositionally biased region" description="Basic residues" evidence="1">
    <location>
        <begin position="47"/>
        <end position="56"/>
    </location>
</feature>
<organism evidence="2">
    <name type="scientific">marine sediment metagenome</name>
    <dbReference type="NCBI Taxonomy" id="412755"/>
    <lineage>
        <taxon>unclassified sequences</taxon>
        <taxon>metagenomes</taxon>
        <taxon>ecological metagenomes</taxon>
    </lineage>
</organism>
<name>X1IMZ1_9ZZZZ</name>
<evidence type="ECO:0000313" key="2">
    <source>
        <dbReference type="EMBL" id="GAH83821.1"/>
    </source>
</evidence>
<comment type="caution">
    <text evidence="2">The sequence shown here is derived from an EMBL/GenBank/DDBJ whole genome shotgun (WGS) entry which is preliminary data.</text>
</comment>
<accession>X1IMZ1</accession>
<proteinExistence type="predicted"/>
<sequence length="63" mass="7289">EDNCVHHWILDDKDIGRCIKRGCGAVRDFRKELRKWQRGESEVSAKGGKRGRPRKANVKEELA</sequence>
<feature type="non-terminal residue" evidence="2">
    <location>
        <position position="1"/>
    </location>
</feature>
<feature type="region of interest" description="Disordered" evidence="1">
    <location>
        <begin position="37"/>
        <end position="63"/>
    </location>
</feature>
<evidence type="ECO:0000256" key="1">
    <source>
        <dbReference type="SAM" id="MobiDB-lite"/>
    </source>
</evidence>
<dbReference type="AlphaFoldDB" id="X1IMZ1"/>
<reference evidence="2" key="1">
    <citation type="journal article" date="2014" name="Front. Microbiol.">
        <title>High frequency of phylogenetically diverse reductive dehalogenase-homologous genes in deep subseafloor sedimentary metagenomes.</title>
        <authorList>
            <person name="Kawai M."/>
            <person name="Futagami T."/>
            <person name="Toyoda A."/>
            <person name="Takaki Y."/>
            <person name="Nishi S."/>
            <person name="Hori S."/>
            <person name="Arai W."/>
            <person name="Tsubouchi T."/>
            <person name="Morono Y."/>
            <person name="Uchiyama I."/>
            <person name="Ito T."/>
            <person name="Fujiyama A."/>
            <person name="Inagaki F."/>
            <person name="Takami H."/>
        </authorList>
    </citation>
    <scope>NUCLEOTIDE SEQUENCE</scope>
    <source>
        <strain evidence="2">Expedition CK06-06</strain>
    </source>
</reference>
<gene>
    <name evidence="2" type="ORF">S03H2_55882</name>
</gene>
<dbReference type="EMBL" id="BARU01035731">
    <property type="protein sequence ID" value="GAH83821.1"/>
    <property type="molecule type" value="Genomic_DNA"/>
</dbReference>
<protein>
    <submittedName>
        <fullName evidence="2">Uncharacterized protein</fullName>
    </submittedName>
</protein>